<organism evidence="2 3">
    <name type="scientific">Hydrogenophaga electricum</name>
    <dbReference type="NCBI Taxonomy" id="1230953"/>
    <lineage>
        <taxon>Bacteria</taxon>
        <taxon>Pseudomonadati</taxon>
        <taxon>Pseudomonadota</taxon>
        <taxon>Betaproteobacteria</taxon>
        <taxon>Burkholderiales</taxon>
        <taxon>Comamonadaceae</taxon>
        <taxon>Hydrogenophaga</taxon>
    </lineage>
</organism>
<accession>A0ABQ6CA32</accession>
<evidence type="ECO:0000313" key="3">
    <source>
        <dbReference type="Proteomes" id="UP001156903"/>
    </source>
</evidence>
<dbReference type="PANTHER" id="PTHR10587">
    <property type="entry name" value="GLYCOSYL TRANSFERASE-RELATED"/>
    <property type="match status" value="1"/>
</dbReference>
<gene>
    <name evidence="2" type="primary">nodB</name>
    <name evidence="2" type="ORF">GCM10007935_44090</name>
</gene>
<protein>
    <submittedName>
        <fullName evidence="2">Acetylxylan esterase</fullName>
    </submittedName>
</protein>
<evidence type="ECO:0000313" key="2">
    <source>
        <dbReference type="EMBL" id="GLS16955.1"/>
    </source>
</evidence>
<dbReference type="InterPro" id="IPR011330">
    <property type="entry name" value="Glyco_hydro/deAcase_b/a-brl"/>
</dbReference>
<dbReference type="PROSITE" id="PS51677">
    <property type="entry name" value="NODB"/>
    <property type="match status" value="1"/>
</dbReference>
<evidence type="ECO:0000259" key="1">
    <source>
        <dbReference type="PROSITE" id="PS51677"/>
    </source>
</evidence>
<comment type="caution">
    <text evidence="2">The sequence shown here is derived from an EMBL/GenBank/DDBJ whole genome shotgun (WGS) entry which is preliminary data.</text>
</comment>
<dbReference type="EMBL" id="BSPB01000115">
    <property type="protein sequence ID" value="GLS16955.1"/>
    <property type="molecule type" value="Genomic_DNA"/>
</dbReference>
<dbReference type="CDD" id="cd10917">
    <property type="entry name" value="CE4_NodB_like_6s_7s"/>
    <property type="match status" value="1"/>
</dbReference>
<name>A0ABQ6CA32_9BURK</name>
<sequence>MNVRPAPPSRWTPSPLLRLSGVVHGAAVLGAVAVPSAWPWALGAVAANHALITTASLLPRSSWLGANITHLPPRTAGAGRVALTIDDGPDPEVTPRVLDQLDALGLRASFFLIGHRAQRHPALCREIVARGHRVENHGHSHSHAFSLFGPGRMRADIAQAQAVLSDLSGQAPRFFRPTAGLRNPFLDPVLAGLGLRLASWTRRGYDTRNPHADTVLARLTRGLGDGDILLLHDGHAARTAEGQPLLLALLPALAERLQTQGLATATLHEELD</sequence>
<dbReference type="Pfam" id="PF01522">
    <property type="entry name" value="Polysacc_deac_1"/>
    <property type="match status" value="1"/>
</dbReference>
<reference evidence="3" key="1">
    <citation type="journal article" date="2019" name="Int. J. Syst. Evol. Microbiol.">
        <title>The Global Catalogue of Microorganisms (GCM) 10K type strain sequencing project: providing services to taxonomists for standard genome sequencing and annotation.</title>
        <authorList>
            <consortium name="The Broad Institute Genomics Platform"/>
            <consortium name="The Broad Institute Genome Sequencing Center for Infectious Disease"/>
            <person name="Wu L."/>
            <person name="Ma J."/>
        </authorList>
    </citation>
    <scope>NUCLEOTIDE SEQUENCE [LARGE SCALE GENOMIC DNA]</scope>
    <source>
        <strain evidence="3">NBRC 109341</strain>
    </source>
</reference>
<dbReference type="PANTHER" id="PTHR10587:SF137">
    <property type="entry name" value="4-DEOXY-4-FORMAMIDO-L-ARABINOSE-PHOSPHOUNDECAPRENOL DEFORMYLASE ARND-RELATED"/>
    <property type="match status" value="1"/>
</dbReference>
<keyword evidence="3" id="KW-1185">Reference proteome</keyword>
<dbReference type="Gene3D" id="3.20.20.370">
    <property type="entry name" value="Glycoside hydrolase/deacetylase"/>
    <property type="match status" value="1"/>
</dbReference>
<dbReference type="Proteomes" id="UP001156903">
    <property type="component" value="Unassembled WGS sequence"/>
</dbReference>
<dbReference type="SUPFAM" id="SSF88713">
    <property type="entry name" value="Glycoside hydrolase/deacetylase"/>
    <property type="match status" value="1"/>
</dbReference>
<dbReference type="InterPro" id="IPR050248">
    <property type="entry name" value="Polysacc_deacetylase_ArnD"/>
</dbReference>
<proteinExistence type="predicted"/>
<feature type="domain" description="NodB homology" evidence="1">
    <location>
        <begin position="79"/>
        <end position="265"/>
    </location>
</feature>
<dbReference type="InterPro" id="IPR002509">
    <property type="entry name" value="NODB_dom"/>
</dbReference>